<dbReference type="Proteomes" id="UP001642409">
    <property type="component" value="Unassembled WGS sequence"/>
</dbReference>
<reference evidence="3 4" key="2">
    <citation type="submission" date="2024-07" db="EMBL/GenBank/DDBJ databases">
        <authorList>
            <person name="Akdeniz Z."/>
        </authorList>
    </citation>
    <scope>NUCLEOTIDE SEQUENCE [LARGE SCALE GENOMIC DNA]</scope>
</reference>
<proteinExistence type="predicted"/>
<organism evidence="2">
    <name type="scientific">Hexamita inflata</name>
    <dbReference type="NCBI Taxonomy" id="28002"/>
    <lineage>
        <taxon>Eukaryota</taxon>
        <taxon>Metamonada</taxon>
        <taxon>Diplomonadida</taxon>
        <taxon>Hexamitidae</taxon>
        <taxon>Hexamitinae</taxon>
        <taxon>Hexamita</taxon>
    </lineage>
</organism>
<reference evidence="2" key="1">
    <citation type="submission" date="2023-06" db="EMBL/GenBank/DDBJ databases">
        <authorList>
            <person name="Kurt Z."/>
        </authorList>
    </citation>
    <scope>NUCLEOTIDE SEQUENCE</scope>
</reference>
<feature type="region of interest" description="Disordered" evidence="1">
    <location>
        <begin position="209"/>
        <end position="246"/>
    </location>
</feature>
<comment type="caution">
    <text evidence="2">The sequence shown here is derived from an EMBL/GenBank/DDBJ whole genome shotgun (WGS) entry which is preliminary data.</text>
</comment>
<feature type="compositionally biased region" description="Basic and acidic residues" evidence="1">
    <location>
        <begin position="226"/>
        <end position="239"/>
    </location>
</feature>
<gene>
    <name evidence="2" type="ORF">HINF_LOCUS27659</name>
    <name evidence="3" type="ORF">HINF_LOCUS43918</name>
</gene>
<dbReference type="EMBL" id="CATOUU010000669">
    <property type="protein sequence ID" value="CAI9940014.1"/>
    <property type="molecule type" value="Genomic_DNA"/>
</dbReference>
<evidence type="ECO:0000256" key="1">
    <source>
        <dbReference type="SAM" id="MobiDB-lite"/>
    </source>
</evidence>
<evidence type="ECO:0000313" key="2">
    <source>
        <dbReference type="EMBL" id="CAI9940014.1"/>
    </source>
</evidence>
<evidence type="ECO:0000313" key="3">
    <source>
        <dbReference type="EMBL" id="CAL6050495.1"/>
    </source>
</evidence>
<protein>
    <submittedName>
        <fullName evidence="3">Hypothetical_protein</fullName>
    </submittedName>
</protein>
<sequence>MSLDKFVDQIEQQYLKQLPNMIVTDEQIEEIEIEVGFKYETKENKTSISNTEINRKPIIQENINRQNIDEQKNETVTKEYNSVLDDFNYKPITSNNQVITVDIVDEFGYKKEKVDKIEQNDDFSFQKPFVAIQQETKQDGIQIQQKQQNSNQILDDFGYQIADVEDEFSYKPQSAKPDLQVANNNVKDVSDDYSYKPLYAKLDNQNIDISPEVNENDDFSYKPLQSKKDNQIDSQKDDTDQNDFAYKPLNARKTNQLETDENHNMQSNQLNIDSPENDFEPKNEVLEQFSFKPFVKKEQTFKPVIQNDSLEDFTPFKATQIISVPVKKNAVKAAKAKGGFVCCARPDYD</sequence>
<keyword evidence="4" id="KW-1185">Reference proteome</keyword>
<dbReference type="AlphaFoldDB" id="A0AA86U462"/>
<accession>A0AA86U462</accession>
<name>A0AA86U462_9EUKA</name>
<evidence type="ECO:0000313" key="4">
    <source>
        <dbReference type="Proteomes" id="UP001642409"/>
    </source>
</evidence>
<dbReference type="EMBL" id="CAXDID020000184">
    <property type="protein sequence ID" value="CAL6050495.1"/>
    <property type="molecule type" value="Genomic_DNA"/>
</dbReference>